<dbReference type="Pfam" id="PF05016">
    <property type="entry name" value="ParE_toxin"/>
    <property type="match status" value="1"/>
</dbReference>
<dbReference type="Gene3D" id="3.30.2310.20">
    <property type="entry name" value="RelE-like"/>
    <property type="match status" value="1"/>
</dbReference>
<sequence>MNAPVPPAYTLRTTPTVRRALTDRLPEAVAAAAYEFMTGPLIREPYRVGKQLLPPLQDRFSARRGTYRILYRIDEATRTVTVVDVDHRSDIYHR</sequence>
<reference evidence="4" key="1">
    <citation type="journal article" date="2019" name="Int. J. Syst. Evol. Microbiol.">
        <title>The Global Catalogue of Microorganisms (GCM) 10K type strain sequencing project: providing services to taxonomists for standard genome sequencing and annotation.</title>
        <authorList>
            <consortium name="The Broad Institute Genomics Platform"/>
            <consortium name="The Broad Institute Genome Sequencing Center for Infectious Disease"/>
            <person name="Wu L."/>
            <person name="Ma J."/>
        </authorList>
    </citation>
    <scope>NUCLEOTIDE SEQUENCE [LARGE SCALE GENOMIC DNA]</scope>
    <source>
        <strain evidence="4">JCM 13249</strain>
    </source>
</reference>
<dbReference type="PANTHER" id="PTHR35601">
    <property type="entry name" value="TOXIN RELE"/>
    <property type="match status" value="1"/>
</dbReference>
<name>A0ABP4W9X6_9ACTN</name>
<dbReference type="EMBL" id="BAAALS010000008">
    <property type="protein sequence ID" value="GAA1750031.1"/>
    <property type="molecule type" value="Genomic_DNA"/>
</dbReference>
<comment type="similarity">
    <text evidence="1">Belongs to the RelE toxin family.</text>
</comment>
<dbReference type="SUPFAM" id="SSF143011">
    <property type="entry name" value="RelE-like"/>
    <property type="match status" value="1"/>
</dbReference>
<gene>
    <name evidence="3" type="ORF">GCM10009681_21500</name>
</gene>
<dbReference type="InterPro" id="IPR035093">
    <property type="entry name" value="RelE/ParE_toxin_dom_sf"/>
</dbReference>
<organism evidence="3 4">
    <name type="scientific">Luedemannella helvata</name>
    <dbReference type="NCBI Taxonomy" id="349315"/>
    <lineage>
        <taxon>Bacteria</taxon>
        <taxon>Bacillati</taxon>
        <taxon>Actinomycetota</taxon>
        <taxon>Actinomycetes</taxon>
        <taxon>Micromonosporales</taxon>
        <taxon>Micromonosporaceae</taxon>
        <taxon>Luedemannella</taxon>
    </lineage>
</organism>
<dbReference type="PANTHER" id="PTHR35601:SF1">
    <property type="entry name" value="TOXIN RELE"/>
    <property type="match status" value="1"/>
</dbReference>
<evidence type="ECO:0000256" key="1">
    <source>
        <dbReference type="ARBA" id="ARBA00006226"/>
    </source>
</evidence>
<protein>
    <submittedName>
        <fullName evidence="3">Type II toxin-antitoxin system RelE/ParE family toxin</fullName>
    </submittedName>
</protein>
<keyword evidence="4" id="KW-1185">Reference proteome</keyword>
<dbReference type="InterPro" id="IPR007712">
    <property type="entry name" value="RelE/ParE_toxin"/>
</dbReference>
<proteinExistence type="inferred from homology"/>
<accession>A0ABP4W9X6</accession>
<dbReference type="Proteomes" id="UP001500655">
    <property type="component" value="Unassembled WGS sequence"/>
</dbReference>
<comment type="caution">
    <text evidence="3">The sequence shown here is derived from an EMBL/GenBank/DDBJ whole genome shotgun (WGS) entry which is preliminary data.</text>
</comment>
<evidence type="ECO:0000256" key="2">
    <source>
        <dbReference type="ARBA" id="ARBA00022649"/>
    </source>
</evidence>
<evidence type="ECO:0000313" key="3">
    <source>
        <dbReference type="EMBL" id="GAA1750031.1"/>
    </source>
</evidence>
<keyword evidence="2" id="KW-1277">Toxin-antitoxin system</keyword>
<evidence type="ECO:0000313" key="4">
    <source>
        <dbReference type="Proteomes" id="UP001500655"/>
    </source>
</evidence>
<dbReference type="RefSeq" id="WP_344079477.1">
    <property type="nucleotide sequence ID" value="NZ_BAAALS010000008.1"/>
</dbReference>